<sequence>MTIYNCLFEPKKSAIKDGAVALAISIEAPNKKVAESIVIGKLWEHYPANGDNYFKPKIWEDSEDQPRPEVGKFDEQFAQANTFDGEKWIANKPDTSVPGLPSSDEIIDLMKLPARERFAAVLMFSNSPIDGVLYSQVLDYLDNLENNTEPFDDDDRINSNILHALHNNEPVRHMHVEGLNNLIQAILAKFEDQTPGKAAISQFIKRWLENPGKREEMVPSKTSSLNTSDNIESPKVAPLRGYKHTYATLDQEIAVALLPISPDAPVLSGNLRDAEKIIAENREDFKRWSMALRTTEKILKYDRPSIFGVIQNTPAKDTYHFPESLRRHIDSWLTEHGQFECPEPDAERTGKLLAAARGEYVEGISDPNDPKWVKTDTQPQVSNLGNGMFSVDNLMSEAASNECKKQEVTEQGTVTDDQATQARETLNSMGYGVYATNRDEAIQQEEKPSDKVKNIVQDVDQLVERIKREEQFPQASELVQSINEMQSAERDNLELWKNVFKTDERFTTAFSVNGGGTSINGTYMTMIATREFGPKGIGWGVDILEERFDNGAPITRTVKGTDGNNTWELIPDGVGGVLTEKHHVIKIRLWYIRNSVRGEEISFGCTPYIYGSKYGPICDGEATKKSLTDATKKALSALGFCADIFMGLYDNPEYRQKNKAEFALKNASENAEDAARVRQELDDKLTRVANTIASAVSENEINKVYSSIAREAEVHRKDAEAKGDTQHARYLGGRLRRLTTIKDERIAELNKAQEKAE</sequence>
<name>A0A2A6D539_SALER</name>
<dbReference type="AlphaFoldDB" id="A0A2A6D539"/>
<gene>
    <name evidence="1" type="ORF">CIC26_21540</name>
</gene>
<comment type="caution">
    <text evidence="1">The sequence shown here is derived from an EMBL/GenBank/DDBJ whole genome shotgun (WGS) entry which is preliminary data.</text>
</comment>
<protein>
    <submittedName>
        <fullName evidence="1">Uncharacterized protein</fullName>
    </submittedName>
</protein>
<evidence type="ECO:0000313" key="1">
    <source>
        <dbReference type="EMBL" id="PDN81386.1"/>
    </source>
</evidence>
<accession>A0A2A6D539</accession>
<organism evidence="1">
    <name type="scientific">Salmonella enterica</name>
    <name type="common">Salmonella choleraesuis</name>
    <dbReference type="NCBI Taxonomy" id="28901"/>
    <lineage>
        <taxon>Bacteria</taxon>
        <taxon>Pseudomonadati</taxon>
        <taxon>Pseudomonadota</taxon>
        <taxon>Gammaproteobacteria</taxon>
        <taxon>Enterobacterales</taxon>
        <taxon>Enterobacteriaceae</taxon>
        <taxon>Salmonella</taxon>
    </lineage>
</organism>
<proteinExistence type="predicted"/>
<dbReference type="RefSeq" id="WP_023972393.1">
    <property type="nucleotide sequence ID" value="NZ_CP075110.1"/>
</dbReference>
<dbReference type="Proteomes" id="UP000873581">
    <property type="component" value="Unassembled WGS sequence"/>
</dbReference>
<dbReference type="EMBL" id="NPLM01000011">
    <property type="protein sequence ID" value="PDN81386.1"/>
    <property type="molecule type" value="Genomic_DNA"/>
</dbReference>
<reference evidence="1" key="1">
    <citation type="submission" date="2017-08" db="EMBL/GenBank/DDBJ databases">
        <title>Whole genome sequencing of Salmonella enterica.</title>
        <authorList>
            <person name="Bell R."/>
            <person name="Levy K."/>
        </authorList>
    </citation>
    <scope>NUCLEOTIDE SEQUENCE [LARGE SCALE GENOMIC DNA]</scope>
    <source>
        <strain evidence="1">CFSAN060805</strain>
    </source>
</reference>